<organism evidence="3 4">
    <name type="scientific">Streptomyces carminius</name>
    <dbReference type="NCBI Taxonomy" id="2665496"/>
    <lineage>
        <taxon>Bacteria</taxon>
        <taxon>Bacillati</taxon>
        <taxon>Actinomycetota</taxon>
        <taxon>Actinomycetes</taxon>
        <taxon>Kitasatosporales</taxon>
        <taxon>Streptomycetaceae</taxon>
        <taxon>Streptomyces</taxon>
    </lineage>
</organism>
<evidence type="ECO:0000256" key="1">
    <source>
        <dbReference type="SAM" id="MobiDB-lite"/>
    </source>
</evidence>
<protein>
    <submittedName>
        <fullName evidence="3">DUF4307 domain-containing protein</fullName>
    </submittedName>
</protein>
<dbReference type="Proteomes" id="UP000230407">
    <property type="component" value="Unassembled WGS sequence"/>
</dbReference>
<keyword evidence="4" id="KW-1185">Reference proteome</keyword>
<dbReference type="EMBL" id="PGGW01000057">
    <property type="protein sequence ID" value="PJE96654.1"/>
    <property type="molecule type" value="Genomic_DNA"/>
</dbReference>
<gene>
    <name evidence="3" type="ORF">CUT44_16555</name>
</gene>
<feature type="compositionally biased region" description="Gly residues" evidence="1">
    <location>
        <begin position="7"/>
        <end position="22"/>
    </location>
</feature>
<dbReference type="AlphaFoldDB" id="A0A2M8LXI9"/>
<keyword evidence="2" id="KW-0472">Membrane</keyword>
<dbReference type="RefSeq" id="WP_100202638.1">
    <property type="nucleotide sequence ID" value="NZ_PGGW01000057.1"/>
</dbReference>
<accession>A0A2M8LXI9</accession>
<evidence type="ECO:0000256" key="2">
    <source>
        <dbReference type="SAM" id="Phobius"/>
    </source>
</evidence>
<keyword evidence="2" id="KW-0812">Transmembrane</keyword>
<name>A0A2M8LXI9_9ACTN</name>
<reference evidence="3 4" key="1">
    <citation type="submission" date="2017-11" db="EMBL/GenBank/DDBJ databases">
        <title>Streptomyces carmine sp. nov., a novel actinomycete isolated from Sophora alopecuroides in Xinjiang, China.</title>
        <authorList>
            <person name="Wang Y."/>
            <person name="Luo X."/>
            <person name="Wan C."/>
            <person name="Zhang L."/>
        </authorList>
    </citation>
    <scope>NUCLEOTIDE SEQUENCE [LARGE SCALE GENOMIC DNA]</scope>
    <source>
        <strain evidence="3 4">TRM SA0054</strain>
    </source>
</reference>
<proteinExistence type="predicted"/>
<evidence type="ECO:0000313" key="3">
    <source>
        <dbReference type="EMBL" id="PJE96654.1"/>
    </source>
</evidence>
<sequence length="139" mass="14221">MTSATPAGGGLPQGRYGRPGGGGSDRGLKAVGAVLGVAFLAMIAWFGVSYITGTKVSAELIKFDVVSDREVAVHLEVRKDADVTGVCTVSSLAEDGGEVGRADFTFEAPESRIDEVVTLRTTARATTAKLVGCTAVDGT</sequence>
<feature type="transmembrane region" description="Helical" evidence="2">
    <location>
        <begin position="30"/>
        <end position="52"/>
    </location>
</feature>
<keyword evidence="2" id="KW-1133">Transmembrane helix</keyword>
<feature type="region of interest" description="Disordered" evidence="1">
    <location>
        <begin position="1"/>
        <end position="22"/>
    </location>
</feature>
<dbReference type="Pfam" id="PF14155">
    <property type="entry name" value="DUF4307"/>
    <property type="match status" value="1"/>
</dbReference>
<comment type="caution">
    <text evidence="3">The sequence shown here is derived from an EMBL/GenBank/DDBJ whole genome shotgun (WGS) entry which is preliminary data.</text>
</comment>
<evidence type="ECO:0000313" key="4">
    <source>
        <dbReference type="Proteomes" id="UP000230407"/>
    </source>
</evidence>
<dbReference type="InterPro" id="IPR025443">
    <property type="entry name" value="DUF4307"/>
</dbReference>